<dbReference type="RefSeq" id="WP_011700476.1">
    <property type="nucleotide sequence ID" value="NC_008554.1"/>
</dbReference>
<accession>A0LPJ9</accession>
<dbReference type="KEGG" id="sfu:Sfum_3681"/>
<dbReference type="PROSITE" id="PS01081">
    <property type="entry name" value="HTH_TETR_1"/>
    <property type="match status" value="1"/>
</dbReference>
<proteinExistence type="predicted"/>
<sequence length="234" mass="25692">MSVMPEKLTTKERIIEVAEHLFAEKGLDGTSMRDITDGARVNLASVNYHFGSKDGLIAAVFDRHLTPLNEARLAMLDAVEDAAGDHPPPLEKVLEAFVRPAVVRTSAPCREGNPFLRLMGRCLSEPPAYAEKHVYPHFSNVVRRFHSAVARAVPELTGEKVFWRLAFLAGALHYSLHAWSMNNLPLKPDKPLDTEELVEQLIGFGAAGIRCGAAGQVMGRPARTDACNRGLSDR</sequence>
<dbReference type="GO" id="GO:0003700">
    <property type="term" value="F:DNA-binding transcription factor activity"/>
    <property type="evidence" value="ECO:0007669"/>
    <property type="project" value="TreeGrafter"/>
</dbReference>
<evidence type="ECO:0000256" key="2">
    <source>
        <dbReference type="PROSITE-ProRule" id="PRU00335"/>
    </source>
</evidence>
<dbReference type="InterPro" id="IPR036271">
    <property type="entry name" value="Tet_transcr_reg_TetR-rel_C_sf"/>
</dbReference>
<feature type="domain" description="HTH tetR-type" evidence="3">
    <location>
        <begin position="8"/>
        <end position="68"/>
    </location>
</feature>
<protein>
    <submittedName>
        <fullName evidence="4">Transcriptional regulator, TetR family</fullName>
    </submittedName>
</protein>
<dbReference type="InterPro" id="IPR009057">
    <property type="entry name" value="Homeodomain-like_sf"/>
</dbReference>
<evidence type="ECO:0000313" key="4">
    <source>
        <dbReference type="EMBL" id="ABK19351.1"/>
    </source>
</evidence>
<dbReference type="STRING" id="335543.Sfum_3681"/>
<dbReference type="Proteomes" id="UP000001784">
    <property type="component" value="Chromosome"/>
</dbReference>
<dbReference type="EMBL" id="CP000478">
    <property type="protein sequence ID" value="ABK19351.1"/>
    <property type="molecule type" value="Genomic_DNA"/>
</dbReference>
<dbReference type="InterPro" id="IPR050109">
    <property type="entry name" value="HTH-type_TetR-like_transc_reg"/>
</dbReference>
<feature type="DNA-binding region" description="H-T-H motif" evidence="2">
    <location>
        <begin position="31"/>
        <end position="50"/>
    </location>
</feature>
<dbReference type="Gene3D" id="1.10.357.10">
    <property type="entry name" value="Tetracycline Repressor, domain 2"/>
    <property type="match status" value="1"/>
</dbReference>
<dbReference type="Pfam" id="PF00440">
    <property type="entry name" value="TetR_N"/>
    <property type="match status" value="1"/>
</dbReference>
<dbReference type="Pfam" id="PF17939">
    <property type="entry name" value="TetR_C_30"/>
    <property type="match status" value="1"/>
</dbReference>
<dbReference type="HOGENOM" id="CLU_069356_19_1_7"/>
<dbReference type="PRINTS" id="PR00455">
    <property type="entry name" value="HTHTETR"/>
</dbReference>
<evidence type="ECO:0000256" key="1">
    <source>
        <dbReference type="ARBA" id="ARBA00023125"/>
    </source>
</evidence>
<keyword evidence="5" id="KW-1185">Reference proteome</keyword>
<dbReference type="PROSITE" id="PS50977">
    <property type="entry name" value="HTH_TETR_2"/>
    <property type="match status" value="1"/>
</dbReference>
<dbReference type="InParanoid" id="A0LPJ9"/>
<keyword evidence="1 2" id="KW-0238">DNA-binding</keyword>
<dbReference type="PANTHER" id="PTHR30055">
    <property type="entry name" value="HTH-TYPE TRANSCRIPTIONAL REGULATOR RUTR"/>
    <property type="match status" value="1"/>
</dbReference>
<dbReference type="GO" id="GO:0000976">
    <property type="term" value="F:transcription cis-regulatory region binding"/>
    <property type="evidence" value="ECO:0007669"/>
    <property type="project" value="TreeGrafter"/>
</dbReference>
<dbReference type="InterPro" id="IPR001647">
    <property type="entry name" value="HTH_TetR"/>
</dbReference>
<evidence type="ECO:0000313" key="5">
    <source>
        <dbReference type="Proteomes" id="UP000001784"/>
    </source>
</evidence>
<reference evidence="4 5" key="1">
    <citation type="submission" date="2006-10" db="EMBL/GenBank/DDBJ databases">
        <title>Complete sequence of Syntrophobacter fumaroxidans MPOB.</title>
        <authorList>
            <consortium name="US DOE Joint Genome Institute"/>
            <person name="Copeland A."/>
            <person name="Lucas S."/>
            <person name="Lapidus A."/>
            <person name="Barry K."/>
            <person name="Detter J.C."/>
            <person name="Glavina del Rio T."/>
            <person name="Hammon N."/>
            <person name="Israni S."/>
            <person name="Pitluck S."/>
            <person name="Goltsman E.G."/>
            <person name="Martinez M."/>
            <person name="Schmutz J."/>
            <person name="Larimer F."/>
            <person name="Land M."/>
            <person name="Hauser L."/>
            <person name="Kyrpides N."/>
            <person name="Kim E."/>
            <person name="Boone D.R."/>
            <person name="Brockman F."/>
            <person name="Culley D."/>
            <person name="Ferry J."/>
            <person name="Gunsalus R."/>
            <person name="McInerney M.J."/>
            <person name="Morrison M."/>
            <person name="Plugge C."/>
            <person name="Rohlin L."/>
            <person name="Scholten J."/>
            <person name="Sieber J."/>
            <person name="Stams A.J.M."/>
            <person name="Worm P."/>
            <person name="Henstra A.M."/>
            <person name="Richardson P."/>
        </authorList>
    </citation>
    <scope>NUCLEOTIDE SEQUENCE [LARGE SCALE GENOMIC DNA]</scope>
    <source>
        <strain evidence="5">DSM 10017 / MPOB</strain>
    </source>
</reference>
<name>A0LPJ9_SYNFM</name>
<dbReference type="OrthoDB" id="9790413at2"/>
<organism evidence="4 5">
    <name type="scientific">Syntrophobacter fumaroxidans (strain DSM 10017 / MPOB)</name>
    <dbReference type="NCBI Taxonomy" id="335543"/>
    <lineage>
        <taxon>Bacteria</taxon>
        <taxon>Pseudomonadati</taxon>
        <taxon>Thermodesulfobacteriota</taxon>
        <taxon>Syntrophobacteria</taxon>
        <taxon>Syntrophobacterales</taxon>
        <taxon>Syntrophobacteraceae</taxon>
        <taxon>Syntrophobacter</taxon>
    </lineage>
</organism>
<dbReference type="InterPro" id="IPR041586">
    <property type="entry name" value="PsrA_TetR_C"/>
</dbReference>
<dbReference type="AlphaFoldDB" id="A0LPJ9"/>
<gene>
    <name evidence="4" type="ordered locus">Sfum_3681</name>
</gene>
<evidence type="ECO:0000259" key="3">
    <source>
        <dbReference type="PROSITE" id="PS50977"/>
    </source>
</evidence>
<dbReference type="SUPFAM" id="SSF48498">
    <property type="entry name" value="Tetracyclin repressor-like, C-terminal domain"/>
    <property type="match status" value="1"/>
</dbReference>
<dbReference type="PANTHER" id="PTHR30055:SF235">
    <property type="entry name" value="TRANSCRIPTIONAL REGULATORY PROTEIN"/>
    <property type="match status" value="1"/>
</dbReference>
<dbReference type="eggNOG" id="COG1309">
    <property type="taxonomic scope" value="Bacteria"/>
</dbReference>
<dbReference type="InterPro" id="IPR023772">
    <property type="entry name" value="DNA-bd_HTH_TetR-type_CS"/>
</dbReference>
<dbReference type="SUPFAM" id="SSF46689">
    <property type="entry name" value="Homeodomain-like"/>
    <property type="match status" value="1"/>
</dbReference>